<keyword evidence="11" id="KW-0843">Virulence</keyword>
<evidence type="ECO:0000313" key="14">
    <source>
        <dbReference type="EMBL" id="ATD66841.1"/>
    </source>
</evidence>
<dbReference type="InterPro" id="IPR035965">
    <property type="entry name" value="PAS-like_dom_sf"/>
</dbReference>
<keyword evidence="7" id="KW-0677">Repeat</keyword>
<dbReference type="AlphaFoldDB" id="A0A290XCN7"/>
<dbReference type="InterPro" id="IPR011102">
    <property type="entry name" value="Sig_transdc_His_kinase_HWE"/>
</dbReference>
<evidence type="ECO:0000256" key="7">
    <source>
        <dbReference type="ARBA" id="ARBA00022737"/>
    </source>
</evidence>
<dbReference type="RefSeq" id="WP_096297167.1">
    <property type="nucleotide sequence ID" value="NZ_CP023406.1"/>
</dbReference>
<keyword evidence="8" id="KW-0547">Nucleotide-binding</keyword>
<keyword evidence="4" id="KW-0285">Flavoprotein</keyword>
<dbReference type="GO" id="GO:0004673">
    <property type="term" value="F:protein histidine kinase activity"/>
    <property type="evidence" value="ECO:0007669"/>
    <property type="project" value="UniProtKB-EC"/>
</dbReference>
<keyword evidence="10" id="KW-0067">ATP-binding</keyword>
<dbReference type="SUPFAM" id="SSF55785">
    <property type="entry name" value="PYP-like sensor domain (PAS domain)"/>
    <property type="match status" value="1"/>
</dbReference>
<dbReference type="SMART" id="SM00911">
    <property type="entry name" value="HWE_HK"/>
    <property type="match status" value="1"/>
</dbReference>
<reference evidence="15" key="1">
    <citation type="submission" date="2017-09" db="EMBL/GenBank/DDBJ databases">
        <title>Luteimonas liuhanmingii sp.nov., isolated from the intestinal contents of Tibetan Plateau Pika in Yushu, Qinghai Province, China.</title>
        <authorList>
            <person name="Gui Z."/>
        </authorList>
    </citation>
    <scope>NUCLEOTIDE SEQUENCE [LARGE SCALE GENOMIC DNA]</scope>
    <source>
        <strain evidence="15">100111</strain>
    </source>
</reference>
<evidence type="ECO:0000256" key="2">
    <source>
        <dbReference type="ARBA" id="ARBA00012438"/>
    </source>
</evidence>
<dbReference type="Pfam" id="PF07536">
    <property type="entry name" value="HWE_HK"/>
    <property type="match status" value="1"/>
</dbReference>
<evidence type="ECO:0000256" key="6">
    <source>
        <dbReference type="ARBA" id="ARBA00022679"/>
    </source>
</evidence>
<dbReference type="Gene3D" id="3.30.450.20">
    <property type="entry name" value="PAS domain"/>
    <property type="match status" value="1"/>
</dbReference>
<dbReference type="PROSITE" id="PS50112">
    <property type="entry name" value="PAS"/>
    <property type="match status" value="1"/>
</dbReference>
<dbReference type="InterPro" id="IPR000700">
    <property type="entry name" value="PAS-assoc_C"/>
</dbReference>
<organism evidence="14 15">
    <name type="scientific">Luteimonas chenhongjianii</name>
    <dbReference type="NCBI Taxonomy" id="2006110"/>
    <lineage>
        <taxon>Bacteria</taxon>
        <taxon>Pseudomonadati</taxon>
        <taxon>Pseudomonadota</taxon>
        <taxon>Gammaproteobacteria</taxon>
        <taxon>Lysobacterales</taxon>
        <taxon>Lysobacteraceae</taxon>
        <taxon>Luteimonas</taxon>
    </lineage>
</organism>
<dbReference type="EC" id="2.7.13.3" evidence="2"/>
<dbReference type="Proteomes" id="UP000218968">
    <property type="component" value="Chromosome"/>
</dbReference>
<proteinExistence type="predicted"/>
<evidence type="ECO:0000256" key="9">
    <source>
        <dbReference type="ARBA" id="ARBA00022777"/>
    </source>
</evidence>
<dbReference type="SUPFAM" id="SSF55874">
    <property type="entry name" value="ATPase domain of HSP90 chaperone/DNA topoisomerase II/histidine kinase"/>
    <property type="match status" value="1"/>
</dbReference>
<protein>
    <recommendedName>
        <fullName evidence="2">histidine kinase</fullName>
        <ecNumber evidence="2">2.7.13.3</ecNumber>
    </recommendedName>
</protein>
<keyword evidence="5" id="KW-0288">FMN</keyword>
<dbReference type="EMBL" id="CP023406">
    <property type="protein sequence ID" value="ATD66841.1"/>
    <property type="molecule type" value="Genomic_DNA"/>
</dbReference>
<evidence type="ECO:0000256" key="4">
    <source>
        <dbReference type="ARBA" id="ARBA00022630"/>
    </source>
</evidence>
<dbReference type="SMART" id="SM00091">
    <property type="entry name" value="PAS"/>
    <property type="match status" value="1"/>
</dbReference>
<evidence type="ECO:0000259" key="12">
    <source>
        <dbReference type="PROSITE" id="PS50112"/>
    </source>
</evidence>
<gene>
    <name evidence="14" type="ORF">CNR27_04740</name>
</gene>
<dbReference type="KEGG" id="lum:CNR27_04740"/>
<comment type="catalytic activity">
    <reaction evidence="1">
        <text>ATP + protein L-histidine = ADP + protein N-phospho-L-histidine.</text>
        <dbReference type="EC" id="2.7.13.3"/>
    </reaction>
</comment>
<evidence type="ECO:0000313" key="15">
    <source>
        <dbReference type="Proteomes" id="UP000218968"/>
    </source>
</evidence>
<keyword evidence="9 14" id="KW-0418">Kinase</keyword>
<name>A0A290XCN7_9GAMM</name>
<evidence type="ECO:0000256" key="3">
    <source>
        <dbReference type="ARBA" id="ARBA00022553"/>
    </source>
</evidence>
<keyword evidence="6" id="KW-0808">Transferase</keyword>
<dbReference type="PANTHER" id="PTHR41523">
    <property type="entry name" value="TWO-COMPONENT SYSTEM SENSOR PROTEIN"/>
    <property type="match status" value="1"/>
</dbReference>
<evidence type="ECO:0000256" key="5">
    <source>
        <dbReference type="ARBA" id="ARBA00022643"/>
    </source>
</evidence>
<dbReference type="Gene3D" id="3.30.565.10">
    <property type="entry name" value="Histidine kinase-like ATPase, C-terminal domain"/>
    <property type="match status" value="1"/>
</dbReference>
<evidence type="ECO:0000256" key="8">
    <source>
        <dbReference type="ARBA" id="ARBA00022741"/>
    </source>
</evidence>
<dbReference type="NCBIfam" id="TIGR00229">
    <property type="entry name" value="sensory_box"/>
    <property type="match status" value="1"/>
</dbReference>
<dbReference type="InterPro" id="IPR000014">
    <property type="entry name" value="PAS"/>
</dbReference>
<sequence length="344" mass="38510">MLESVNFQRVRPVQFGQHRDPAAWRAYDTLLQATPDLLCVFDLQHRFVYANDALLTMWGMTWEQAAGKTCLEIGYEPWHAEMHGEEIDRVVATRAPVRGDVPFEHQEKGRRIYDYIFTPVLGTDGEVEAVAGSTRDVTERRMHEQHLQSLVHELNHRVKNTLSTVQSLTRQTLDTAESLEDGNCKIEARLLALSRAHDVLTRENWRSADVRDIVAGAIAPRLAGAAHHFFLDGPPCRLDPKRALAVAMALHELASNAAKYGALSRGAGRVRIEWKLVRTDEAEALELVWHETGGPAVETPTRRGFGARLLERGLRNDLDGEVEVTYAPDGLVFRATVPLDSSAQ</sequence>
<dbReference type="CDD" id="cd00130">
    <property type="entry name" value="PAS"/>
    <property type="match status" value="1"/>
</dbReference>
<feature type="domain" description="PAC" evidence="13">
    <location>
        <begin position="97"/>
        <end position="149"/>
    </location>
</feature>
<keyword evidence="15" id="KW-1185">Reference proteome</keyword>
<evidence type="ECO:0000256" key="1">
    <source>
        <dbReference type="ARBA" id="ARBA00000085"/>
    </source>
</evidence>
<evidence type="ECO:0000259" key="13">
    <source>
        <dbReference type="PROSITE" id="PS50113"/>
    </source>
</evidence>
<dbReference type="Pfam" id="PF08448">
    <property type="entry name" value="PAS_4"/>
    <property type="match status" value="1"/>
</dbReference>
<evidence type="ECO:0000256" key="10">
    <source>
        <dbReference type="ARBA" id="ARBA00022840"/>
    </source>
</evidence>
<dbReference type="InterPro" id="IPR013656">
    <property type="entry name" value="PAS_4"/>
</dbReference>
<accession>A0A290XCN7</accession>
<keyword evidence="3" id="KW-0597">Phosphoprotein</keyword>
<evidence type="ECO:0000256" key="11">
    <source>
        <dbReference type="ARBA" id="ARBA00023026"/>
    </source>
</evidence>
<dbReference type="PROSITE" id="PS50113">
    <property type="entry name" value="PAC"/>
    <property type="match status" value="1"/>
</dbReference>
<dbReference type="PANTHER" id="PTHR41523:SF7">
    <property type="entry name" value="HISTIDINE KINASE"/>
    <property type="match status" value="1"/>
</dbReference>
<dbReference type="OrthoDB" id="9816309at2"/>
<dbReference type="InterPro" id="IPR036890">
    <property type="entry name" value="HATPase_C_sf"/>
</dbReference>
<dbReference type="GO" id="GO:0005524">
    <property type="term" value="F:ATP binding"/>
    <property type="evidence" value="ECO:0007669"/>
    <property type="project" value="UniProtKB-KW"/>
</dbReference>
<feature type="domain" description="PAS" evidence="12">
    <location>
        <begin position="23"/>
        <end position="94"/>
    </location>
</feature>